<feature type="region of interest" description="Disordered" evidence="1">
    <location>
        <begin position="727"/>
        <end position="811"/>
    </location>
</feature>
<gene>
    <name evidence="2" type="ORF">g.30829</name>
</gene>
<feature type="compositionally biased region" description="Basic and acidic residues" evidence="1">
    <location>
        <begin position="792"/>
        <end position="804"/>
    </location>
</feature>
<evidence type="ECO:0000256" key="1">
    <source>
        <dbReference type="SAM" id="MobiDB-lite"/>
    </source>
</evidence>
<feature type="compositionally biased region" description="Polar residues" evidence="1">
    <location>
        <begin position="35"/>
        <end position="45"/>
    </location>
</feature>
<protein>
    <submittedName>
        <fullName evidence="2">Uncharacterized protein</fullName>
    </submittedName>
</protein>
<proteinExistence type="predicted"/>
<name>A0A1B6GC94_9HEMI</name>
<sequence length="1526" mass="172795">LQSPLTRKSSGSSGRGTAQNQLSQYYQQIQDSRSRSLTNDTQPSPNAWRRDGWDKDVLEHTRVARRKHSDAGRSRSQDGRRSVTSVSRYNSYSSDDEEPGGTRECRKRVRRSSKEASRSRVNSLEGKSSRAAPTPLSFPDYENVTLSEKTLSKDRTDLTRTPTSQTKIRPDSDYSNLNNSVDDNKIDRNYSNKSPHRSKSSEDYGPGESFDSGNTLAESSILGYEDRFTISSKHSDSGYDTLQTGGVLPVDPEVNDLLKFRFDKRKSPNAVVAYPVHTKTGKSFESWGEKIDESRLIKEFSYQYIKSNKNDGKNLEDDKDRKSSKVLLTKRFEIPPQNIVQNRIKVFETTKEDDHSNLAQNKENKLKMQEPLKMSSPVYQPNEAHVSSTKIIEIKRESPRKTEEEMSNLRRSRRTSLHGFALGDAISMLDEEAKYAKRENLSNGQNPKSVKDLLADFERKSQLAKEKLAAEEKSSEDSPGKRCVFSDTETLLYDTSSDVENNHEREVLSRLTRSEMTVSEDDEDRDEEVAAVLGRKDKFVSSCRDLGRKIDSKQRNNKSFNSSADQNEIEKIVTPGYMRLSMTESVVTYEDSGSHSSTPKLEQTKIDEHKPKLSSSPEQHYMPMTPSKKPYVGPIIDVFAHTRNSSMSQSFTAENGGEESSYVEMTNGNIQSLLAPDSGQEQTSSGVLTDTQNYCEIRSEKDSAHYEFLYKASTSVEPLYMEVSPLLEGDNNDGKNHTFKENSTCPQREETEGAEQPPTPPRTALPDIINPSLNGNQKQSSIKSDSSDADDEASKDLDSLDAPRHPRFSLSDTFRPASYYLGASIGERTLIGMTAEHPDSSDSDLVSPPPIPTSPPPLDDLETSLESAVDVKKLSPVQIKSDSCKIDIEGKDNSRRLWNPTPLLGKDVRSLQEQMESLNLSPIIDDNLSSETDSIDSSKRDKLLKRRPVSADILNSLQDPGFLHCSSLNGRQSGGSDLDSVGSRNGLAMDLEEGEGIDFDQYLEDLQNNSQLAPKLPVKDIKYDCYKTHENQKYDSQNTPSTIEMTETISYTPDGSSSNNQEYRTRYKQPYPYPSPLNRNDEVHYENLQGLFPPPPSAEYLQELSSENDTTIRYSSPEGGLPRSSPVRIVEGQANREINLQAGAPYYYSDLLKAEQANQASNRMSNISRSVRMQQLNNQREDNNLTEVNFLNKRNDIGRRVNAIHQLLPGQVIDRDDAAKLAEELRTTSVHFLGTADKIGHVDERNLYEADTLQRRKAVAMMEQRYRSQTPDLRSSARNLYPHGIRDKNEITHGQERQPRRRSRSLEGLLDEPEFLEPEPRQNRVSPGSAISRLLQTTQPQPQSCRSPVPTVPTTNAPRSSRSRAPPPPPDVWEEDSLWRESLRRVSIRHTRSLDNLDRDSPREVGPTENRKVSREVTYVNDSVTLRSRSNHREYEEDYREGRSIRQVRAPVEPEVDDGVHYERLVPRDSEILDRTRRGQTYIEGYVWDEEREMFHRGEKSNMPIRDPPRKPSQPFLEVGLYPTRP</sequence>
<feature type="compositionally biased region" description="Pro residues" evidence="1">
    <location>
        <begin position="847"/>
        <end position="857"/>
    </location>
</feature>
<dbReference type="EMBL" id="GECZ01009723">
    <property type="protein sequence ID" value="JAS60046.1"/>
    <property type="molecule type" value="Transcribed_RNA"/>
</dbReference>
<feature type="compositionally biased region" description="Basic and acidic residues" evidence="1">
    <location>
        <begin position="1284"/>
        <end position="1298"/>
    </location>
</feature>
<feature type="non-terminal residue" evidence="2">
    <location>
        <position position="1"/>
    </location>
</feature>
<feature type="compositionally biased region" description="Basic and acidic residues" evidence="1">
    <location>
        <begin position="48"/>
        <end position="62"/>
    </location>
</feature>
<feature type="compositionally biased region" description="Low complexity" evidence="1">
    <location>
        <begin position="9"/>
        <end position="30"/>
    </location>
</feature>
<feature type="region of interest" description="Disordered" evidence="1">
    <location>
        <begin position="1498"/>
        <end position="1526"/>
    </location>
</feature>
<evidence type="ECO:0000313" key="2">
    <source>
        <dbReference type="EMBL" id="JAS60046.1"/>
    </source>
</evidence>
<feature type="region of interest" description="Disordered" evidence="1">
    <location>
        <begin position="588"/>
        <end position="625"/>
    </location>
</feature>
<feature type="compositionally biased region" description="Polar residues" evidence="1">
    <location>
        <begin position="1334"/>
        <end position="1356"/>
    </location>
</feature>
<feature type="compositionally biased region" description="Basic and acidic residues" evidence="1">
    <location>
        <begin position="602"/>
        <end position="611"/>
    </location>
</feature>
<feature type="region of interest" description="Disordered" evidence="1">
    <location>
        <begin position="834"/>
        <end position="857"/>
    </location>
</feature>
<organism evidence="2">
    <name type="scientific">Cuerna arida</name>
    <dbReference type="NCBI Taxonomy" id="1464854"/>
    <lineage>
        <taxon>Eukaryota</taxon>
        <taxon>Metazoa</taxon>
        <taxon>Ecdysozoa</taxon>
        <taxon>Arthropoda</taxon>
        <taxon>Hexapoda</taxon>
        <taxon>Insecta</taxon>
        <taxon>Pterygota</taxon>
        <taxon>Neoptera</taxon>
        <taxon>Paraneoptera</taxon>
        <taxon>Hemiptera</taxon>
        <taxon>Auchenorrhyncha</taxon>
        <taxon>Membracoidea</taxon>
        <taxon>Cicadellidae</taxon>
        <taxon>Cicadellinae</taxon>
        <taxon>Proconiini</taxon>
        <taxon>Cuerna</taxon>
    </lineage>
</organism>
<feature type="region of interest" description="Disordered" evidence="1">
    <location>
        <begin position="1265"/>
        <end position="1374"/>
    </location>
</feature>
<feature type="compositionally biased region" description="Polar residues" evidence="1">
    <location>
        <begin position="1267"/>
        <end position="1278"/>
    </location>
</feature>
<feature type="compositionally biased region" description="Basic and acidic residues" evidence="1">
    <location>
        <begin position="69"/>
        <end position="81"/>
    </location>
</feature>
<accession>A0A1B6GC94</accession>
<feature type="compositionally biased region" description="Polar residues" evidence="1">
    <location>
        <begin position="82"/>
        <end position="93"/>
    </location>
</feature>
<feature type="region of interest" description="Disordered" evidence="1">
    <location>
        <begin position="1"/>
        <end position="216"/>
    </location>
</feature>
<feature type="compositionally biased region" description="Polar residues" evidence="1">
    <location>
        <begin position="159"/>
        <end position="181"/>
    </location>
</feature>
<feature type="non-terminal residue" evidence="2">
    <location>
        <position position="1526"/>
    </location>
</feature>
<reference evidence="2" key="1">
    <citation type="submission" date="2015-11" db="EMBL/GenBank/DDBJ databases">
        <title>De novo transcriptome assembly of four potential Pierce s Disease insect vectors from Arizona vineyards.</title>
        <authorList>
            <person name="Tassone E.E."/>
        </authorList>
    </citation>
    <scope>NUCLEOTIDE SEQUENCE</scope>
</reference>